<dbReference type="GO" id="GO:0042393">
    <property type="term" value="F:histone binding"/>
    <property type="evidence" value="ECO:0007669"/>
    <property type="project" value="TreeGrafter"/>
</dbReference>
<feature type="repeat" description="WD" evidence="3">
    <location>
        <begin position="71"/>
        <end position="112"/>
    </location>
</feature>
<dbReference type="EMBL" id="LWDG02000133">
    <property type="protein sequence ID" value="KAE8268714.1"/>
    <property type="molecule type" value="Genomic_DNA"/>
</dbReference>
<dbReference type="InterPro" id="IPR015943">
    <property type="entry name" value="WD40/YVTN_repeat-like_dom_sf"/>
</dbReference>
<dbReference type="Proteomes" id="UP000078113">
    <property type="component" value="Unassembled WGS sequence"/>
</dbReference>
<reference evidence="6" key="1">
    <citation type="submission" date="2016-04" db="EMBL/GenBank/DDBJ databases">
        <authorList>
            <person name="Nguyen H.D."/>
            <person name="Samba Siva P."/>
            <person name="Cullis J."/>
            <person name="Levesque C.A."/>
            <person name="Hambleton S."/>
        </authorList>
    </citation>
    <scope>NUCLEOTIDE SEQUENCE</scope>
    <source>
        <strain evidence="6">DAOMC 236422</strain>
    </source>
</reference>
<dbReference type="PANTHER" id="PTHR22847:SF637">
    <property type="entry name" value="WD REPEAT DOMAIN 5B"/>
    <property type="match status" value="1"/>
</dbReference>
<dbReference type="InterPro" id="IPR019775">
    <property type="entry name" value="WD40_repeat_CS"/>
</dbReference>
<keyword evidence="7" id="KW-1185">Reference proteome</keyword>
<feature type="region of interest" description="Disordered" evidence="4">
    <location>
        <begin position="331"/>
        <end position="368"/>
    </location>
</feature>
<evidence type="ECO:0000256" key="1">
    <source>
        <dbReference type="ARBA" id="ARBA00022574"/>
    </source>
</evidence>
<evidence type="ECO:0000259" key="5">
    <source>
        <dbReference type="Pfam" id="PF25175"/>
    </source>
</evidence>
<dbReference type="PANTHER" id="PTHR22847">
    <property type="entry name" value="WD40 REPEAT PROTEIN"/>
    <property type="match status" value="1"/>
</dbReference>
<dbReference type="InterPro" id="IPR020472">
    <property type="entry name" value="WD40_PAC1"/>
</dbReference>
<reference evidence="6" key="2">
    <citation type="journal article" date="2019" name="IMA Fungus">
        <title>Genome sequencing and comparison of five Tilletia species to identify candidate genes for the detection of regulated species infecting wheat.</title>
        <authorList>
            <person name="Nguyen H.D.T."/>
            <person name="Sultana T."/>
            <person name="Kesanakurti P."/>
            <person name="Hambleton S."/>
        </authorList>
    </citation>
    <scope>NUCLEOTIDE SEQUENCE</scope>
    <source>
        <strain evidence="6">DAOMC 236422</strain>
    </source>
</reference>
<organism evidence="6 7">
    <name type="scientific">Tilletia walkeri</name>
    <dbReference type="NCBI Taxonomy" id="117179"/>
    <lineage>
        <taxon>Eukaryota</taxon>
        <taxon>Fungi</taxon>
        <taxon>Dikarya</taxon>
        <taxon>Basidiomycota</taxon>
        <taxon>Ustilaginomycotina</taxon>
        <taxon>Exobasidiomycetes</taxon>
        <taxon>Tilletiales</taxon>
        <taxon>Tilletiaceae</taxon>
        <taxon>Tilletia</taxon>
    </lineage>
</organism>
<feature type="repeat" description="WD" evidence="3">
    <location>
        <begin position="240"/>
        <end position="281"/>
    </location>
</feature>
<feature type="domain" description="WDR5-like beta-propeller" evidence="5">
    <location>
        <begin position="70"/>
        <end position="303"/>
    </location>
</feature>
<dbReference type="Gene3D" id="2.130.10.10">
    <property type="entry name" value="YVTN repeat-like/Quinoprotein amine dehydrogenase"/>
    <property type="match status" value="2"/>
</dbReference>
<name>A0A8X7N8K1_9BASI</name>
<dbReference type="PRINTS" id="PR00320">
    <property type="entry name" value="GPROTEINBRPT"/>
</dbReference>
<accession>A0A8X7N8K1</accession>
<evidence type="ECO:0000256" key="2">
    <source>
        <dbReference type="ARBA" id="ARBA00022737"/>
    </source>
</evidence>
<dbReference type="SMART" id="SM00320">
    <property type="entry name" value="WD40"/>
    <property type="match status" value="7"/>
</dbReference>
<evidence type="ECO:0000256" key="4">
    <source>
        <dbReference type="SAM" id="MobiDB-lite"/>
    </source>
</evidence>
<dbReference type="Pfam" id="PF25175">
    <property type="entry name" value="Beta-prop_WDR5"/>
    <property type="match status" value="1"/>
</dbReference>
<dbReference type="InterPro" id="IPR036322">
    <property type="entry name" value="WD40_repeat_dom_sf"/>
</dbReference>
<dbReference type="InterPro" id="IPR001680">
    <property type="entry name" value="WD40_rpt"/>
</dbReference>
<feature type="compositionally biased region" description="Basic and acidic residues" evidence="4">
    <location>
        <begin position="359"/>
        <end position="368"/>
    </location>
</feature>
<sequence length="446" mass="48490">MMSNEDQHESMEVTAEAEAAAVAAMAEEEEAMMMDSSPAQGNPTAMPSLSAANNLANRPECLPSYRHIYTLYGHTRSISSLAFSPDGTKLLSAGADKLLKIWSVRTGALLLTLAGHSQGVNCIGWSSDSMYVASGSDDRTVKVWNASTGALLRDIQGHTSFVLCLAYNPQSTLIVSGSVDETIKMWDVKRGRCHRSISAHSDAVSGVDFNLDGSMIVSCSYDGLIRLWDTSSGQCMKTLVHNDSIPLSFVTFSPSGVQLLAGSLDNSIRLWDIQNIRVLKTYTGHQSTKFCTNAAFTRPRGRWRGAEAAQYLRSVSARQASLLNGQFRLNGAAAPDGSEDGDEGNNGESAAAPVDDGPEQSRRFNAKQREAEARNLQDIFVVSGSEDQRVYIWDLQTKQVLQTLAGHRDVVLSIAVHPWEPIIASASLDHDPSIKLWIDQRALPDR</sequence>
<proteinExistence type="predicted"/>
<dbReference type="PROSITE" id="PS50082">
    <property type="entry name" value="WD_REPEATS_2"/>
    <property type="match status" value="6"/>
</dbReference>
<keyword evidence="2" id="KW-0677">Repeat</keyword>
<evidence type="ECO:0000313" key="7">
    <source>
        <dbReference type="Proteomes" id="UP000078113"/>
    </source>
</evidence>
<dbReference type="PROSITE" id="PS00678">
    <property type="entry name" value="WD_REPEATS_1"/>
    <property type="match status" value="4"/>
</dbReference>
<comment type="caution">
    <text evidence="6">The sequence shown here is derived from an EMBL/GenBank/DDBJ whole genome shotgun (WGS) entry which is preliminary data.</text>
</comment>
<dbReference type="GO" id="GO:0048188">
    <property type="term" value="C:Set1C/COMPASS complex"/>
    <property type="evidence" value="ECO:0007669"/>
    <property type="project" value="TreeGrafter"/>
</dbReference>
<dbReference type="SUPFAM" id="SSF50978">
    <property type="entry name" value="WD40 repeat-like"/>
    <property type="match status" value="1"/>
</dbReference>
<feature type="repeat" description="WD" evidence="3">
    <location>
        <begin position="380"/>
        <end position="403"/>
    </location>
</feature>
<dbReference type="InterPro" id="IPR059122">
    <property type="entry name" value="Beta-prop_WDR5-like"/>
</dbReference>
<feature type="repeat" description="WD" evidence="3">
    <location>
        <begin position="197"/>
        <end position="238"/>
    </location>
</feature>
<evidence type="ECO:0000313" key="6">
    <source>
        <dbReference type="EMBL" id="KAE8268714.1"/>
    </source>
</evidence>
<dbReference type="PROSITE" id="PS50294">
    <property type="entry name" value="WD_REPEATS_REGION"/>
    <property type="match status" value="5"/>
</dbReference>
<feature type="repeat" description="WD" evidence="3">
    <location>
        <begin position="113"/>
        <end position="154"/>
    </location>
</feature>
<dbReference type="CDD" id="cd00200">
    <property type="entry name" value="WD40"/>
    <property type="match status" value="1"/>
</dbReference>
<dbReference type="FunFam" id="2.130.10.10:FF:000228">
    <property type="entry name" value="COMPASS-like H3K4 histone methylase component WDR5A"/>
    <property type="match status" value="1"/>
</dbReference>
<dbReference type="AlphaFoldDB" id="A0A8X7N8K1"/>
<protein>
    <recommendedName>
        <fullName evidence="5">WDR5-like beta-propeller domain-containing protein</fullName>
    </recommendedName>
</protein>
<keyword evidence="1 3" id="KW-0853">WD repeat</keyword>
<dbReference type="Pfam" id="PF00400">
    <property type="entry name" value="WD40"/>
    <property type="match status" value="2"/>
</dbReference>
<gene>
    <name evidence="6" type="ORF">A4X09_0g3632</name>
</gene>
<evidence type="ECO:0000256" key="3">
    <source>
        <dbReference type="PROSITE-ProRule" id="PRU00221"/>
    </source>
</evidence>
<feature type="repeat" description="WD" evidence="3">
    <location>
        <begin position="155"/>
        <end position="196"/>
    </location>
</feature>